<dbReference type="SMART" id="SM00382">
    <property type="entry name" value="AAA"/>
    <property type="match status" value="1"/>
</dbReference>
<evidence type="ECO:0000256" key="1">
    <source>
        <dbReference type="ARBA" id="ARBA00008959"/>
    </source>
</evidence>
<dbReference type="InterPro" id="IPR032423">
    <property type="entry name" value="AAA_assoc_2"/>
</dbReference>
<dbReference type="GO" id="GO:0006261">
    <property type="term" value="P:DNA-templated DNA replication"/>
    <property type="evidence" value="ECO:0007669"/>
    <property type="project" value="TreeGrafter"/>
</dbReference>
<dbReference type="GO" id="GO:0017116">
    <property type="term" value="F:single-stranded DNA helicase activity"/>
    <property type="evidence" value="ECO:0007669"/>
    <property type="project" value="TreeGrafter"/>
</dbReference>
<dbReference type="Gene3D" id="1.10.8.60">
    <property type="match status" value="1"/>
</dbReference>
<dbReference type="GO" id="GO:0016887">
    <property type="term" value="F:ATP hydrolysis activity"/>
    <property type="evidence" value="ECO:0007669"/>
    <property type="project" value="InterPro"/>
</dbReference>
<dbReference type="Gene3D" id="3.40.50.300">
    <property type="entry name" value="P-loop containing nucleotide triphosphate hydrolases"/>
    <property type="match status" value="1"/>
</dbReference>
<comment type="caution">
    <text evidence="6">The sequence shown here is derived from an EMBL/GenBank/DDBJ whole genome shotgun (WGS) entry which is preliminary data.</text>
</comment>
<sequence>MEDLFGAGAVNDDESEELPAAGGPSDAHWMASQRSPLAVRMRPRTLDDVVGQQHLLGHGSPLRQLAAGAEAAGPAGPSSVILWGPPGTGKTTLAHVIARGPGRKFVELSAITAGVKDVRRVMDEALTARDLYKKTTVLFLDEIHRFNKAQQDALLPGVENRWVVLVAATTENPSFSVVSPLLSRSLLLTLKPLTDDDISGLLQRAVADARGLAGRVELSPEALDHLVRLSGGDARRALTALEAAAGVAFGDSAAVGNIGSAEAEEVGDDGEPGLANDGAPDAPVLVELRHTERALDAAAVRYDRAGDQHYDVASAFIKSIRGSDVDAALHYLARMLEAGEDPRFVARRIVISAAEDIGMADPTALQTAVAAAQAVQLIGMPEGRIVLAEAVVHLATAPKSNAAYMGLNKAVADVRAGFGGGIPMHLRDAHYPGAKQLGHGKSYKYAHDEPHGVATQQYPPDDLVGKDYYEPTSNGAERDIAARLERLRKIVRGE</sequence>
<dbReference type="InterPro" id="IPR003593">
    <property type="entry name" value="AAA+_ATPase"/>
</dbReference>
<dbReference type="FunFam" id="3.40.50.300:FF:000345">
    <property type="entry name" value="AAA family ATPase"/>
    <property type="match status" value="1"/>
</dbReference>
<dbReference type="Pfam" id="PF12002">
    <property type="entry name" value="MgsA_C"/>
    <property type="match status" value="1"/>
</dbReference>
<dbReference type="CDD" id="cd18139">
    <property type="entry name" value="HLD_clamp_RarA"/>
    <property type="match status" value="1"/>
</dbReference>
<dbReference type="SUPFAM" id="SSF48019">
    <property type="entry name" value="post-AAA+ oligomerization domain-like"/>
    <property type="match status" value="1"/>
</dbReference>
<proteinExistence type="inferred from homology"/>
<organism evidence="6 7">
    <name type="scientific">Paenarthrobacter nitroguajacolicus</name>
    <name type="common">Arthrobacter nitroguajacolicus</name>
    <dbReference type="NCBI Taxonomy" id="211146"/>
    <lineage>
        <taxon>Bacteria</taxon>
        <taxon>Bacillati</taxon>
        <taxon>Actinomycetota</taxon>
        <taxon>Actinomycetes</taxon>
        <taxon>Micrococcales</taxon>
        <taxon>Micrococcaceae</taxon>
        <taxon>Paenarthrobacter</taxon>
    </lineage>
</organism>
<dbReference type="RefSeq" id="WP_144648392.1">
    <property type="nucleotide sequence ID" value="NZ_VNFK01000002.1"/>
</dbReference>
<dbReference type="PANTHER" id="PTHR13779">
    <property type="entry name" value="WERNER HELICASE-INTERACTING PROTEIN 1 FAMILY MEMBER"/>
    <property type="match status" value="1"/>
</dbReference>
<dbReference type="GO" id="GO:0005524">
    <property type="term" value="F:ATP binding"/>
    <property type="evidence" value="ECO:0007669"/>
    <property type="project" value="UniProtKB-KW"/>
</dbReference>
<keyword evidence="3" id="KW-0067">ATP-binding</keyword>
<evidence type="ECO:0000256" key="2">
    <source>
        <dbReference type="ARBA" id="ARBA00022741"/>
    </source>
</evidence>
<evidence type="ECO:0000313" key="6">
    <source>
        <dbReference type="EMBL" id="TVU66506.1"/>
    </source>
</evidence>
<protein>
    <submittedName>
        <fullName evidence="6">Replication-associated recombination protein A</fullName>
    </submittedName>
</protein>
<dbReference type="CDD" id="cd00009">
    <property type="entry name" value="AAA"/>
    <property type="match status" value="1"/>
</dbReference>
<dbReference type="EMBL" id="VNFK01000002">
    <property type="protein sequence ID" value="TVU66506.1"/>
    <property type="molecule type" value="Genomic_DNA"/>
</dbReference>
<dbReference type="Proteomes" id="UP000316500">
    <property type="component" value="Unassembled WGS sequence"/>
</dbReference>
<dbReference type="GO" id="GO:0008047">
    <property type="term" value="F:enzyme activator activity"/>
    <property type="evidence" value="ECO:0007669"/>
    <property type="project" value="TreeGrafter"/>
</dbReference>
<evidence type="ECO:0000259" key="5">
    <source>
        <dbReference type="SMART" id="SM00382"/>
    </source>
</evidence>
<feature type="domain" description="AAA+ ATPase" evidence="5">
    <location>
        <begin position="76"/>
        <end position="193"/>
    </location>
</feature>
<evidence type="ECO:0000256" key="4">
    <source>
        <dbReference type="SAM" id="MobiDB-lite"/>
    </source>
</evidence>
<dbReference type="InterPro" id="IPR051314">
    <property type="entry name" value="AAA_ATPase_RarA/MGS1/WRNIP1"/>
</dbReference>
<dbReference type="InterPro" id="IPR003959">
    <property type="entry name" value="ATPase_AAA_core"/>
</dbReference>
<dbReference type="GO" id="GO:0003677">
    <property type="term" value="F:DNA binding"/>
    <property type="evidence" value="ECO:0007669"/>
    <property type="project" value="InterPro"/>
</dbReference>
<comment type="similarity">
    <text evidence="1">Belongs to the AAA ATPase family. RarA/MGS1/WRNIP1 subfamily.</text>
</comment>
<dbReference type="AlphaFoldDB" id="A0A558HBJ9"/>
<reference evidence="6 7" key="1">
    <citation type="submission" date="2019-07" db="EMBL/GenBank/DDBJ databases">
        <title>Diversity of Bacteria from Kongsfjorden, Arctic.</title>
        <authorList>
            <person name="Yu Y."/>
        </authorList>
    </citation>
    <scope>NUCLEOTIDE SEQUENCE [LARGE SCALE GENOMIC DNA]</scope>
    <source>
        <strain evidence="6 7">SM1928</strain>
    </source>
</reference>
<dbReference type="FunFam" id="1.20.272.10:FF:000001">
    <property type="entry name" value="Putative AAA family ATPase"/>
    <property type="match status" value="1"/>
</dbReference>
<dbReference type="OrthoDB" id="9778364at2"/>
<name>A0A558HBJ9_PAENT</name>
<dbReference type="Pfam" id="PF00004">
    <property type="entry name" value="AAA"/>
    <property type="match status" value="1"/>
</dbReference>
<dbReference type="InterPro" id="IPR027417">
    <property type="entry name" value="P-loop_NTPase"/>
</dbReference>
<dbReference type="InterPro" id="IPR021886">
    <property type="entry name" value="MgsA_C"/>
</dbReference>
<keyword evidence="2" id="KW-0547">Nucleotide-binding</keyword>
<dbReference type="FunFam" id="1.10.3710.10:FF:000003">
    <property type="entry name" value="ATPase, AAA family protein"/>
    <property type="match status" value="1"/>
</dbReference>
<dbReference type="Pfam" id="PF16193">
    <property type="entry name" value="AAA_assoc_2"/>
    <property type="match status" value="1"/>
</dbReference>
<dbReference type="Gene3D" id="1.10.3710.10">
    <property type="entry name" value="DNA polymerase III clamp loader subunits, C-terminal domain"/>
    <property type="match status" value="1"/>
</dbReference>
<dbReference type="Gene3D" id="1.20.272.10">
    <property type="match status" value="1"/>
</dbReference>
<accession>A0A558HBJ9</accession>
<evidence type="ECO:0000313" key="7">
    <source>
        <dbReference type="Proteomes" id="UP000316500"/>
    </source>
</evidence>
<dbReference type="PANTHER" id="PTHR13779:SF7">
    <property type="entry name" value="ATPASE WRNIP1"/>
    <property type="match status" value="1"/>
</dbReference>
<dbReference type="GO" id="GO:0000731">
    <property type="term" value="P:DNA synthesis involved in DNA repair"/>
    <property type="evidence" value="ECO:0007669"/>
    <property type="project" value="TreeGrafter"/>
</dbReference>
<dbReference type="InterPro" id="IPR008921">
    <property type="entry name" value="DNA_pol3_clamp-load_cplx_C"/>
</dbReference>
<dbReference type="SUPFAM" id="SSF52540">
    <property type="entry name" value="P-loop containing nucleoside triphosphate hydrolases"/>
    <property type="match status" value="1"/>
</dbReference>
<feature type="region of interest" description="Disordered" evidence="4">
    <location>
        <begin position="1"/>
        <end position="29"/>
    </location>
</feature>
<gene>
    <name evidence="6" type="ORF">FQP90_03800</name>
</gene>
<evidence type="ECO:0000256" key="3">
    <source>
        <dbReference type="ARBA" id="ARBA00022840"/>
    </source>
</evidence>